<dbReference type="AlphaFoldDB" id="A0A1J9TRL9"/>
<dbReference type="Proteomes" id="UP000181873">
    <property type="component" value="Unassembled WGS sequence"/>
</dbReference>
<organism evidence="1 2">
    <name type="scientific">Bacillus albus</name>
    <dbReference type="NCBI Taxonomy" id="2026189"/>
    <lineage>
        <taxon>Bacteria</taxon>
        <taxon>Bacillati</taxon>
        <taxon>Bacillota</taxon>
        <taxon>Bacilli</taxon>
        <taxon>Bacillales</taxon>
        <taxon>Bacillaceae</taxon>
        <taxon>Bacillus</taxon>
        <taxon>Bacillus cereus group</taxon>
    </lineage>
</organism>
<dbReference type="GeneID" id="83638191"/>
<protein>
    <submittedName>
        <fullName evidence="1">Uncharacterized protein</fullName>
    </submittedName>
</protein>
<comment type="caution">
    <text evidence="1">The sequence shown here is derived from an EMBL/GenBank/DDBJ whole genome shotgun (WGS) entry which is preliminary data.</text>
</comment>
<name>A0A1J9TRL9_9BACI</name>
<sequence>MFDVTFDDELTPSNDNLNEVKPSRERIELSNSDSENARASLMATSDHPALTSILPKHLNFAHKLIEHNFHVSKASIDAGFTSKYGYQLMQRMDIRTAITVILNSQSFIHVAGEVETLQNATSVMRGRDSQGNKIYDEVINPRTGQKEQIAVPHRDRYRYVELLAKANGILKDGHTQLNIKTNRQITVDISEDDISIVQAHEGRMRKDITDESILDGEIIDESK</sequence>
<evidence type="ECO:0000313" key="1">
    <source>
        <dbReference type="EMBL" id="OJD68942.1"/>
    </source>
</evidence>
<reference evidence="1 2" key="1">
    <citation type="submission" date="2016-06" db="EMBL/GenBank/DDBJ databases">
        <title>First insights into the genetic diversity and population structure of in the Bacillus cereus group bacteria from diverse marine environments.</title>
        <authorList>
            <person name="Liu Y."/>
            <person name="Lai Q."/>
            <person name="Shao Z."/>
        </authorList>
    </citation>
    <scope>NUCLEOTIDE SEQUENCE [LARGE SCALE GENOMIC DNA]</scope>
    <source>
        <strain evidence="1 2">N35-10-2</strain>
    </source>
</reference>
<gene>
    <name evidence="1" type="ORF">BAU25_05060</name>
</gene>
<dbReference type="EMBL" id="MAOE01000035">
    <property type="protein sequence ID" value="OJD68942.1"/>
    <property type="molecule type" value="Genomic_DNA"/>
</dbReference>
<accession>A0A1J9TRL9</accession>
<proteinExistence type="predicted"/>
<evidence type="ECO:0000313" key="2">
    <source>
        <dbReference type="Proteomes" id="UP000181873"/>
    </source>
</evidence>
<dbReference type="RefSeq" id="WP_071757198.1">
    <property type="nucleotide sequence ID" value="NZ_CBCSIO010000001.1"/>
</dbReference>